<evidence type="ECO:0000256" key="4">
    <source>
        <dbReference type="ARBA" id="ARBA00023136"/>
    </source>
</evidence>
<sequence>MCSKLELKVPPPLVMLLLMGTVFLFDRLLPFQIFYIPTLTVTLSIMFVVLGAVISLSGVREFKRAQTTVNPLKPENSSSLVDSGIYQYTRNPMYLGFLLILISSVIYTQNPLGLVSALLFVTYMNRYQIEPEERALVKIFGDEFKLYAEQVNRWF</sequence>
<evidence type="ECO:0000313" key="6">
    <source>
        <dbReference type="EMBL" id="MUK44501.1"/>
    </source>
</evidence>
<dbReference type="PANTHER" id="PTHR12714">
    <property type="entry name" value="PROTEIN-S ISOPRENYLCYSTEINE O-METHYLTRANSFERASE"/>
    <property type="match status" value="1"/>
</dbReference>
<feature type="transmembrane region" description="Helical" evidence="5">
    <location>
        <begin position="12"/>
        <end position="29"/>
    </location>
</feature>
<dbReference type="GO" id="GO:0016740">
    <property type="term" value="F:transferase activity"/>
    <property type="evidence" value="ECO:0007669"/>
    <property type="project" value="UniProtKB-ARBA"/>
</dbReference>
<dbReference type="Gene3D" id="1.20.120.1630">
    <property type="match status" value="1"/>
</dbReference>
<keyword evidence="2 5" id="KW-0812">Transmembrane</keyword>
<dbReference type="Pfam" id="PF04191">
    <property type="entry name" value="PEMT"/>
    <property type="match status" value="1"/>
</dbReference>
<dbReference type="InterPro" id="IPR007318">
    <property type="entry name" value="Phopholipid_MeTrfase"/>
</dbReference>
<keyword evidence="4 5" id="KW-0472">Membrane</keyword>
<comment type="subcellular location">
    <subcellularLocation>
        <location evidence="1">Endomembrane system</location>
        <topology evidence="1">Multi-pass membrane protein</topology>
    </subcellularLocation>
</comment>
<accession>A0A6N3YYT2</accession>
<reference evidence="6 7" key="1">
    <citation type="submission" date="2019-11" db="EMBL/GenBank/DDBJ databases">
        <title>Using colonization assays and comparative genomics to discover symbiosis behaviors and factors in Vibrio fischeri.</title>
        <authorList>
            <person name="Bongrand C."/>
            <person name="Moriano-Gutierrez S."/>
            <person name="Arevalo P."/>
            <person name="Mcfall-Ngai M."/>
            <person name="Visick K."/>
            <person name="Polz M.F."/>
            <person name="Ruby E.G."/>
        </authorList>
    </citation>
    <scope>NUCLEOTIDE SEQUENCE [LARGE SCALE GENOMIC DNA]</scope>
    <source>
        <strain evidence="7">emors.3.2</strain>
    </source>
</reference>
<dbReference type="PANTHER" id="PTHR12714:SF24">
    <property type="entry name" value="SLR1182 PROTEIN"/>
    <property type="match status" value="1"/>
</dbReference>
<evidence type="ECO:0000256" key="5">
    <source>
        <dbReference type="SAM" id="Phobius"/>
    </source>
</evidence>
<keyword evidence="3 5" id="KW-1133">Transmembrane helix</keyword>
<evidence type="ECO:0000313" key="7">
    <source>
        <dbReference type="Proteomes" id="UP000435323"/>
    </source>
</evidence>
<name>A0A6N3YYT2_ALIFS</name>
<feature type="transmembrane region" description="Helical" evidence="5">
    <location>
        <begin position="94"/>
        <end position="121"/>
    </location>
</feature>
<evidence type="ECO:0000256" key="2">
    <source>
        <dbReference type="ARBA" id="ARBA00022692"/>
    </source>
</evidence>
<dbReference type="GO" id="GO:0012505">
    <property type="term" value="C:endomembrane system"/>
    <property type="evidence" value="ECO:0007669"/>
    <property type="project" value="UniProtKB-SubCell"/>
</dbReference>
<protein>
    <submittedName>
        <fullName evidence="6">DUF1295 domain-containing protein</fullName>
    </submittedName>
</protein>
<feature type="transmembrane region" description="Helical" evidence="5">
    <location>
        <begin position="35"/>
        <end position="56"/>
    </location>
</feature>
<evidence type="ECO:0000256" key="3">
    <source>
        <dbReference type="ARBA" id="ARBA00022989"/>
    </source>
</evidence>
<comment type="caution">
    <text evidence="6">The sequence shown here is derived from an EMBL/GenBank/DDBJ whole genome shotgun (WGS) entry which is preliminary data.</text>
</comment>
<dbReference type="AlphaFoldDB" id="A0A6N3YYT2"/>
<organism evidence="6 7">
    <name type="scientific">Aliivibrio fischeri</name>
    <name type="common">Vibrio fischeri</name>
    <dbReference type="NCBI Taxonomy" id="668"/>
    <lineage>
        <taxon>Bacteria</taxon>
        <taxon>Pseudomonadati</taxon>
        <taxon>Pseudomonadota</taxon>
        <taxon>Gammaproteobacteria</taxon>
        <taxon>Vibrionales</taxon>
        <taxon>Vibrionaceae</taxon>
        <taxon>Aliivibrio</taxon>
    </lineage>
</organism>
<dbReference type="EMBL" id="WOBO01000004">
    <property type="protein sequence ID" value="MUK44501.1"/>
    <property type="molecule type" value="Genomic_DNA"/>
</dbReference>
<evidence type="ECO:0000256" key="1">
    <source>
        <dbReference type="ARBA" id="ARBA00004127"/>
    </source>
</evidence>
<dbReference type="RefSeq" id="WP_063645609.1">
    <property type="nucleotide sequence ID" value="NZ_JADOAU010000006.1"/>
</dbReference>
<proteinExistence type="predicted"/>
<dbReference type="Proteomes" id="UP000435323">
    <property type="component" value="Unassembled WGS sequence"/>
</dbReference>
<gene>
    <name evidence="6" type="ORF">GNP77_03810</name>
</gene>